<dbReference type="EMBL" id="MU866532">
    <property type="protein sequence ID" value="KAK4171623.1"/>
    <property type="molecule type" value="Genomic_DNA"/>
</dbReference>
<protein>
    <submittedName>
        <fullName evidence="1">Uncharacterized protein</fullName>
    </submittedName>
</protein>
<proteinExistence type="predicted"/>
<gene>
    <name evidence="1" type="ORF">QBC36DRAFT_295182</name>
</gene>
<name>A0AAN7A2G8_9PEZI</name>
<reference evidence="1" key="2">
    <citation type="submission" date="2023-05" db="EMBL/GenBank/DDBJ databases">
        <authorList>
            <consortium name="Lawrence Berkeley National Laboratory"/>
            <person name="Steindorff A."/>
            <person name="Hensen N."/>
            <person name="Bonometti L."/>
            <person name="Westerberg I."/>
            <person name="Brannstrom I.O."/>
            <person name="Guillou S."/>
            <person name="Cros-Aarteil S."/>
            <person name="Calhoun S."/>
            <person name="Haridas S."/>
            <person name="Kuo A."/>
            <person name="Mondo S."/>
            <person name="Pangilinan J."/>
            <person name="Riley R."/>
            <person name="Labutti K."/>
            <person name="Andreopoulos B."/>
            <person name="Lipzen A."/>
            <person name="Chen C."/>
            <person name="Yanf M."/>
            <person name="Daum C."/>
            <person name="Ng V."/>
            <person name="Clum A."/>
            <person name="Ohm R."/>
            <person name="Martin F."/>
            <person name="Silar P."/>
            <person name="Natvig D."/>
            <person name="Lalanne C."/>
            <person name="Gautier V."/>
            <person name="Ament-Velasquez S.L."/>
            <person name="Kruys A."/>
            <person name="Hutchinson M.I."/>
            <person name="Powell A.J."/>
            <person name="Barry K."/>
            <person name="Miller A.N."/>
            <person name="Grigoriev I.V."/>
            <person name="Debuchy R."/>
            <person name="Gladieux P."/>
            <person name="Thoren M.H."/>
            <person name="Johannesson H."/>
        </authorList>
    </citation>
    <scope>NUCLEOTIDE SEQUENCE</scope>
    <source>
        <strain evidence="1">CBS 892.96</strain>
    </source>
</reference>
<dbReference type="Proteomes" id="UP001302321">
    <property type="component" value="Unassembled WGS sequence"/>
</dbReference>
<dbReference type="InterPro" id="IPR029055">
    <property type="entry name" value="Ntn_hydrolases_N"/>
</dbReference>
<feature type="non-terminal residue" evidence="1">
    <location>
        <position position="59"/>
    </location>
</feature>
<keyword evidence="2" id="KW-1185">Reference proteome</keyword>
<accession>A0AAN7A2G8</accession>
<evidence type="ECO:0000313" key="1">
    <source>
        <dbReference type="EMBL" id="KAK4171623.1"/>
    </source>
</evidence>
<dbReference type="SUPFAM" id="SSF56235">
    <property type="entry name" value="N-terminal nucleophile aminohydrolases (Ntn hydrolases)"/>
    <property type="match status" value="1"/>
</dbReference>
<reference evidence="1" key="1">
    <citation type="journal article" date="2023" name="Mol. Phylogenet. Evol.">
        <title>Genome-scale phylogeny and comparative genomics of the fungal order Sordariales.</title>
        <authorList>
            <person name="Hensen N."/>
            <person name="Bonometti L."/>
            <person name="Westerberg I."/>
            <person name="Brannstrom I.O."/>
            <person name="Guillou S."/>
            <person name="Cros-Aarteil S."/>
            <person name="Calhoun S."/>
            <person name="Haridas S."/>
            <person name="Kuo A."/>
            <person name="Mondo S."/>
            <person name="Pangilinan J."/>
            <person name="Riley R."/>
            <person name="LaButti K."/>
            <person name="Andreopoulos B."/>
            <person name="Lipzen A."/>
            <person name="Chen C."/>
            <person name="Yan M."/>
            <person name="Daum C."/>
            <person name="Ng V."/>
            <person name="Clum A."/>
            <person name="Steindorff A."/>
            <person name="Ohm R.A."/>
            <person name="Martin F."/>
            <person name="Silar P."/>
            <person name="Natvig D.O."/>
            <person name="Lalanne C."/>
            <person name="Gautier V."/>
            <person name="Ament-Velasquez S.L."/>
            <person name="Kruys A."/>
            <person name="Hutchinson M.I."/>
            <person name="Powell A.J."/>
            <person name="Barry K."/>
            <person name="Miller A.N."/>
            <person name="Grigoriev I.V."/>
            <person name="Debuchy R."/>
            <person name="Gladieux P."/>
            <person name="Hiltunen Thoren M."/>
            <person name="Johannesson H."/>
        </authorList>
    </citation>
    <scope>NUCLEOTIDE SEQUENCE</scope>
    <source>
        <strain evidence="1">CBS 892.96</strain>
    </source>
</reference>
<sequence length="59" mass="6442">MDHRPQAWGRPRDDVYGAYDSSYLNNSGPRTVTQSPVVTGTSVIAIKYKDGVVMAADNL</sequence>
<dbReference type="AlphaFoldDB" id="A0AAN7A2G8"/>
<organism evidence="1 2">
    <name type="scientific">Triangularia setosa</name>
    <dbReference type="NCBI Taxonomy" id="2587417"/>
    <lineage>
        <taxon>Eukaryota</taxon>
        <taxon>Fungi</taxon>
        <taxon>Dikarya</taxon>
        <taxon>Ascomycota</taxon>
        <taxon>Pezizomycotina</taxon>
        <taxon>Sordariomycetes</taxon>
        <taxon>Sordariomycetidae</taxon>
        <taxon>Sordariales</taxon>
        <taxon>Podosporaceae</taxon>
        <taxon>Triangularia</taxon>
    </lineage>
</organism>
<dbReference type="Gene3D" id="3.60.20.10">
    <property type="entry name" value="Glutamine Phosphoribosylpyrophosphate, subunit 1, domain 1"/>
    <property type="match status" value="1"/>
</dbReference>
<evidence type="ECO:0000313" key="2">
    <source>
        <dbReference type="Proteomes" id="UP001302321"/>
    </source>
</evidence>
<comment type="caution">
    <text evidence="1">The sequence shown here is derived from an EMBL/GenBank/DDBJ whole genome shotgun (WGS) entry which is preliminary data.</text>
</comment>